<name>A0CTU7_PARTE</name>
<feature type="domain" description="Histidine kinase" evidence="4">
    <location>
        <begin position="989"/>
        <end position="1213"/>
    </location>
</feature>
<dbReference type="OrthoDB" id="10333765at2759"/>
<proteinExistence type="predicted"/>
<feature type="domain" description="Response regulatory" evidence="5">
    <location>
        <begin position="1334"/>
        <end position="1430"/>
    </location>
</feature>
<dbReference type="InterPro" id="IPR011006">
    <property type="entry name" value="CheY-like_superfamily"/>
</dbReference>
<dbReference type="Gene3D" id="3.30.565.10">
    <property type="entry name" value="Histidine kinase-like ATPase, C-terminal domain"/>
    <property type="match status" value="2"/>
</dbReference>
<evidence type="ECO:0008006" key="8">
    <source>
        <dbReference type="Google" id="ProtNLM"/>
    </source>
</evidence>
<organism evidence="6 7">
    <name type="scientific">Paramecium tetraurelia</name>
    <dbReference type="NCBI Taxonomy" id="5888"/>
    <lineage>
        <taxon>Eukaryota</taxon>
        <taxon>Sar</taxon>
        <taxon>Alveolata</taxon>
        <taxon>Ciliophora</taxon>
        <taxon>Intramacronucleata</taxon>
        <taxon>Oligohymenophorea</taxon>
        <taxon>Peniculida</taxon>
        <taxon>Parameciidae</taxon>
        <taxon>Paramecium</taxon>
    </lineage>
</organism>
<dbReference type="PANTHER" id="PTHR43719">
    <property type="entry name" value="TWO-COMPONENT HISTIDINE KINASE"/>
    <property type="match status" value="1"/>
</dbReference>
<dbReference type="InterPro" id="IPR005467">
    <property type="entry name" value="His_kinase_dom"/>
</dbReference>
<keyword evidence="3" id="KW-0472">Membrane</keyword>
<dbReference type="CDD" id="cd00075">
    <property type="entry name" value="HATPase"/>
    <property type="match status" value="1"/>
</dbReference>
<dbReference type="OMA" id="WHINILA"/>
<evidence type="ECO:0000256" key="3">
    <source>
        <dbReference type="SAM" id="Phobius"/>
    </source>
</evidence>
<dbReference type="InterPro" id="IPR003661">
    <property type="entry name" value="HisK_dim/P_dom"/>
</dbReference>
<dbReference type="SMART" id="SM00387">
    <property type="entry name" value="HATPase_c"/>
    <property type="match status" value="1"/>
</dbReference>
<dbReference type="InterPro" id="IPR001789">
    <property type="entry name" value="Sig_transdc_resp-reg_receiver"/>
</dbReference>
<dbReference type="Pfam" id="PF00072">
    <property type="entry name" value="Response_reg"/>
    <property type="match status" value="2"/>
</dbReference>
<evidence type="ECO:0000313" key="6">
    <source>
        <dbReference type="EMBL" id="CAK74214.1"/>
    </source>
</evidence>
<evidence type="ECO:0000259" key="5">
    <source>
        <dbReference type="PROSITE" id="PS50110"/>
    </source>
</evidence>
<dbReference type="Gene3D" id="3.40.50.2300">
    <property type="match status" value="2"/>
</dbReference>
<evidence type="ECO:0000256" key="2">
    <source>
        <dbReference type="PROSITE-ProRule" id="PRU00169"/>
    </source>
</evidence>
<evidence type="ECO:0000259" key="4">
    <source>
        <dbReference type="PROSITE" id="PS50109"/>
    </source>
</evidence>
<dbReference type="GO" id="GO:0000155">
    <property type="term" value="F:phosphorelay sensor kinase activity"/>
    <property type="evidence" value="ECO:0007669"/>
    <property type="project" value="InterPro"/>
</dbReference>
<feature type="transmembrane region" description="Helical" evidence="3">
    <location>
        <begin position="814"/>
        <end position="832"/>
    </location>
</feature>
<dbReference type="SMART" id="SM00388">
    <property type="entry name" value="HisKA"/>
    <property type="match status" value="2"/>
</dbReference>
<keyword evidence="3" id="KW-0812">Transmembrane</keyword>
<evidence type="ECO:0000313" key="7">
    <source>
        <dbReference type="Proteomes" id="UP000000600"/>
    </source>
</evidence>
<dbReference type="GeneID" id="5027396"/>
<sequence length="1430" mass="165242">MLLFIQASILFSVFKDPKLLAINAIYQCKMRYLIQSSNIIFNCLEYSCIPLIQLGFLVLIALLSAKYELFDVIRTALSAFFLIGFQVKEQISLKQNQQKGIENQTDQFPIQIETDTIITSQQLTSNNPEIFLDDFLGIVQSNQKMNDILQQMNYDDVTKLLQEIQITNIDSNSAKKMGRYKDDSLWFLLKRIINKRLEIYIQVLDYYHPAFQKYLILIHYKTQFQIQFIQVNERDTYTKKKYLSQILYQLFKSFSHEFGTLLNYLLALSQVAIDQFPDQVGFFQPIKSTGQIMHHFVQDMVDYSDILNKKFQLQFAPVDVEDLLQEVIGFYKSQIEEKGLKIGYQINLGRQAKIFRWSKMQFTVQGGIKITVTEQSGFTIFSVEDTGFGMNLESFENLNHILENEFKSEQKISQHTAGFGLGCYLSNQIALKLSNLPKLAGGGLQYTRLEKGIRVSFRVKNQPFEILYTSCDISSMKSGILFNENGYFDSRQSIIDLQLTNKHKSTETHLILNMNRKSALLSISFSPNQIKYQVEQELNQENEISDRLRKCQFVKRRETQKKSPTFGASTSDVKDVKNFKEQTHILIVDDEMINIISLKILLSQFNIKCTSAFNGLEALNKLKESNERFDLIFMDVNMPIMDGFEATEQILKFDDNLLIAACTAFADVETKAKCYSVGMKTLEIIESLKFNYIMIKHRKQAILGMYILQLIYSTLECTRVPILKLILLLISLVISIFQIVLFTKCNKWNIYTQFAINIMSIFAKQSDQFMILQSLVGFTIFMQIDQKRWHINILACSIHVTLLCIYSQNNEVQSYLMTIFTIMILSYFSWATKVQKLQKEQSKGSLLTSRVPNTLKSLVSLEDIHFIEQRAIVLENSTTLEVRTFANELRELLIRDEVLEDNLLDHMKILKVDKQTQRNLNQKIKGISMRQLINKCQILQKTAEILEYYQLKLKFERDVIMLKFEEIKEFAKYIKKNSCYALMNKLFQSFSHEFGTLLNQIALNAQNGIAQFPSMKEQFDSIYNCVVMMNNMVKDLKDFHQLRSKTFQLEIVDVKIDDIFAELSSLFKQQATQKKLSLYLVNRVKTTFKQDEQRIKQILQNLIQNAIKYTNQDGHIYVTAEKEDDKRIRFSVLDSGIGITESVASNIEKMLGNDLILTSKLSEGAAGLGLGLLNSNYLIKHLSSFQQAHKEHLQFKSKLGDGTKFWFNIWKYQVLDSSESQFESKSIKMIDKKVFLHQKSIIAPPLSCMAQNPKSCPSQIRRLTPSRSCQNRRQPQIFFPSNIKDENIMIMEEDDRTISDDPKPNNLPNHQPSHLPGLTARLPSMGSPQCQYVKLLLVDDEPANLFPLKIMIKMLGFESDIALSGYQAIQQVESRLNQKCQYRLILMDINMPQMDGFETTRSIKQIQPEITIVACSAFSDIPVAWDVGLS</sequence>
<dbReference type="STRING" id="5888.A0CTU7"/>
<dbReference type="CDD" id="cd17546">
    <property type="entry name" value="REC_hyHK_CKI1_RcsC-like"/>
    <property type="match status" value="2"/>
</dbReference>
<feature type="domain" description="Response regulatory" evidence="5">
    <location>
        <begin position="584"/>
        <end position="711"/>
    </location>
</feature>
<dbReference type="PROSITE" id="PS50110">
    <property type="entry name" value="RESPONSE_REGULATORY"/>
    <property type="match status" value="2"/>
</dbReference>
<keyword evidence="7" id="KW-1185">Reference proteome</keyword>
<dbReference type="KEGG" id="ptm:GSPATT00010448001"/>
<dbReference type="InParanoid" id="A0CTU7"/>
<dbReference type="InterPro" id="IPR036890">
    <property type="entry name" value="HATPase_C_sf"/>
</dbReference>
<keyword evidence="3" id="KW-1133">Transmembrane helix</keyword>
<dbReference type="eggNOG" id="KOG0519">
    <property type="taxonomic scope" value="Eukaryota"/>
</dbReference>
<gene>
    <name evidence="6" type="ORF">GSPATT00010448001</name>
</gene>
<dbReference type="InterPro" id="IPR050956">
    <property type="entry name" value="2C_system_His_kinase"/>
</dbReference>
<dbReference type="Pfam" id="PF02518">
    <property type="entry name" value="HATPase_c"/>
    <property type="match status" value="1"/>
</dbReference>
<dbReference type="Proteomes" id="UP000000600">
    <property type="component" value="Unassembled WGS sequence"/>
</dbReference>
<evidence type="ECO:0000256" key="1">
    <source>
        <dbReference type="ARBA" id="ARBA00022553"/>
    </source>
</evidence>
<dbReference type="InterPro" id="IPR003594">
    <property type="entry name" value="HATPase_dom"/>
</dbReference>
<dbReference type="HOGENOM" id="CLU_252549_0_0_1"/>
<dbReference type="SMART" id="SM00448">
    <property type="entry name" value="REC"/>
    <property type="match status" value="2"/>
</dbReference>
<dbReference type="PROSITE" id="PS50109">
    <property type="entry name" value="HIS_KIN"/>
    <property type="match status" value="1"/>
</dbReference>
<dbReference type="SUPFAM" id="SSF55874">
    <property type="entry name" value="ATPase domain of HSP90 chaperone/DNA topoisomerase II/histidine kinase"/>
    <property type="match status" value="2"/>
</dbReference>
<protein>
    <recommendedName>
        <fullName evidence="8">Histidine kinase</fullName>
    </recommendedName>
</protein>
<keyword evidence="1 2" id="KW-0597">Phosphoprotein</keyword>
<dbReference type="EMBL" id="CT868174">
    <property type="protein sequence ID" value="CAK74214.1"/>
    <property type="molecule type" value="Genomic_DNA"/>
</dbReference>
<feature type="modified residue" description="4-aspartylphosphate" evidence="2">
    <location>
        <position position="1388"/>
    </location>
</feature>
<dbReference type="RefSeq" id="XP_001441611.1">
    <property type="nucleotide sequence ID" value="XM_001441574.1"/>
</dbReference>
<feature type="transmembrane region" description="Helical" evidence="3">
    <location>
        <begin position="722"/>
        <end position="742"/>
    </location>
</feature>
<accession>A0CTU7</accession>
<dbReference type="SUPFAM" id="SSF52172">
    <property type="entry name" value="CheY-like"/>
    <property type="match status" value="2"/>
</dbReference>
<feature type="modified residue" description="4-aspartylphosphate" evidence="2">
    <location>
        <position position="635"/>
    </location>
</feature>
<dbReference type="PANTHER" id="PTHR43719:SF28">
    <property type="entry name" value="PEROXIDE STRESS-ACTIVATED HISTIDINE KINASE MAK1-RELATED"/>
    <property type="match status" value="1"/>
</dbReference>
<reference evidence="6 7" key="1">
    <citation type="journal article" date="2006" name="Nature">
        <title>Global trends of whole-genome duplications revealed by the ciliate Paramecium tetraurelia.</title>
        <authorList>
            <consortium name="Genoscope"/>
            <person name="Aury J.-M."/>
            <person name="Jaillon O."/>
            <person name="Duret L."/>
            <person name="Noel B."/>
            <person name="Jubin C."/>
            <person name="Porcel B.M."/>
            <person name="Segurens B."/>
            <person name="Daubin V."/>
            <person name="Anthouard V."/>
            <person name="Aiach N."/>
            <person name="Arnaiz O."/>
            <person name="Billaut A."/>
            <person name="Beisson J."/>
            <person name="Blanc I."/>
            <person name="Bouhouche K."/>
            <person name="Camara F."/>
            <person name="Duharcourt S."/>
            <person name="Guigo R."/>
            <person name="Gogendeau D."/>
            <person name="Katinka M."/>
            <person name="Keller A.-M."/>
            <person name="Kissmehl R."/>
            <person name="Klotz C."/>
            <person name="Koll F."/>
            <person name="Le Moue A."/>
            <person name="Lepere C."/>
            <person name="Malinsky S."/>
            <person name="Nowacki M."/>
            <person name="Nowak J.K."/>
            <person name="Plattner H."/>
            <person name="Poulain J."/>
            <person name="Ruiz F."/>
            <person name="Serrano V."/>
            <person name="Zagulski M."/>
            <person name="Dessen P."/>
            <person name="Betermier M."/>
            <person name="Weissenbach J."/>
            <person name="Scarpelli C."/>
            <person name="Schachter V."/>
            <person name="Sperling L."/>
            <person name="Meyer E."/>
            <person name="Cohen J."/>
            <person name="Wincker P."/>
        </authorList>
    </citation>
    <scope>NUCLEOTIDE SEQUENCE [LARGE SCALE GENOMIC DNA]</scope>
    <source>
        <strain evidence="6 7">Stock d4-2</strain>
    </source>
</reference>